<dbReference type="AlphaFoldDB" id="A0AAW2ZHG8"/>
<dbReference type="EMBL" id="JAOPGA020001475">
    <property type="protein sequence ID" value="KAL0488764.1"/>
    <property type="molecule type" value="Genomic_DNA"/>
</dbReference>
<dbReference type="PANTHER" id="PTHR11099:SF0">
    <property type="entry name" value="VACUOLAR PROTEIN SORTING-ASSOCIATED PROTEIN 35"/>
    <property type="match status" value="1"/>
</dbReference>
<evidence type="ECO:0000256" key="6">
    <source>
        <dbReference type="PIRNR" id="PIRNR009375"/>
    </source>
</evidence>
<evidence type="ECO:0000256" key="1">
    <source>
        <dbReference type="ARBA" id="ARBA00004170"/>
    </source>
</evidence>
<evidence type="ECO:0000313" key="7">
    <source>
        <dbReference type="EMBL" id="KAL0488764.1"/>
    </source>
</evidence>
<keyword evidence="4 6" id="KW-0653">Protein transport</keyword>
<name>A0AAW2ZHG8_9EUKA</name>
<keyword evidence="8" id="KW-1185">Reference proteome</keyword>
<proteinExistence type="inferred from homology"/>
<dbReference type="Pfam" id="PF03635">
    <property type="entry name" value="Vps35"/>
    <property type="match status" value="1"/>
</dbReference>
<dbReference type="GO" id="GO:0005829">
    <property type="term" value="C:cytosol"/>
    <property type="evidence" value="ECO:0007669"/>
    <property type="project" value="GOC"/>
</dbReference>
<sequence>MTNYQNAREYHVDDDEENTLEAGQTIDDKQKSLLNTSKNVVDTEAWHMIRALDKNLLDDALIHSAKMLRQLRTSDLSPKNYYDLYMLVFDKMRHLEVFFQEENKRGRRMQDLYEVVQHTSEIVPRLYLLITVGSVYIKSKEAPAKDVLKDLVEMCKGVQHPTRGLFLRNYLSQLSKDKLPDVGSEYEGVGGQVQDSINFIIQNFTETVHLFSRLKNEGPVSEREKREKERNELSILVGKSLERLSNLEGVTLEMYRKMVLNKVLEVVVQSNDRMAQQYLIDCIIQVFPDEFHMATLDTLLQSCLDLDQGVNLRAIFTSLMDRFSSYTQRRVSEGDHHSNAGVNVVEIFLKYVDKVSEVYGIGTSDNLLINSSLLSLALQAYPDRTDYVNRIISGVASHLSDAPINDDQVVKLTRKILTIPLESYSSVLKILDIEKYNEILTLLPFAERRMVARQIVRTALKYNDKITTVDQVNELFELIRPMLKDEATNETLAEDDWEDFEEEQNLVARTVHLFDHAETDNLFKIYSAARKHFGQGGVKRIQFTLVPLVFKYLELATKIHHSQSEASTSVIKQDKVFQYVMEILEVLANQRPGPALQLYLQSALCADRCELDKIVYELLSQAFMLYEEEDSKVQLDYLHLIINTLQGMKHISEDNYNTLSTKTCQYSSKLLRKPDQCRAVLMCSHLFWPMVDNKELQNSSKALECLQWSLKIVKSCLSNQQILLFVEILNVYAHHFDKKNDKVTTEYLNGMIDLIFTNIPNLEETDETAAPINIFYRNTLKHLRLRKQQDGEMYEDVRFTLM</sequence>
<evidence type="ECO:0000256" key="2">
    <source>
        <dbReference type="ARBA" id="ARBA00006536"/>
    </source>
</evidence>
<comment type="subcellular location">
    <subcellularLocation>
        <location evidence="1">Membrane</location>
        <topology evidence="1">Peripheral membrane protein</topology>
    </subcellularLocation>
</comment>
<reference evidence="7 8" key="1">
    <citation type="submission" date="2024-03" db="EMBL/GenBank/DDBJ databases">
        <title>The Acrasis kona genome and developmental transcriptomes reveal deep origins of eukaryotic multicellular pathways.</title>
        <authorList>
            <person name="Sheikh S."/>
            <person name="Fu C.-J."/>
            <person name="Brown M.W."/>
            <person name="Baldauf S.L."/>
        </authorList>
    </citation>
    <scope>NUCLEOTIDE SEQUENCE [LARGE SCALE GENOMIC DNA]</scope>
    <source>
        <strain evidence="7 8">ATCC MYA-3509</strain>
    </source>
</reference>
<keyword evidence="5" id="KW-0472">Membrane</keyword>
<evidence type="ECO:0000256" key="3">
    <source>
        <dbReference type="ARBA" id="ARBA00022448"/>
    </source>
</evidence>
<dbReference type="Gene3D" id="1.25.40.660">
    <property type="entry name" value="Vacuolar protein sorting-associated protein 35, helical subcomplex Vps35-C"/>
    <property type="match status" value="1"/>
</dbReference>
<protein>
    <recommendedName>
        <fullName evidence="6">Vacuolar protein sorting-associated protein 35</fullName>
    </recommendedName>
</protein>
<evidence type="ECO:0000256" key="5">
    <source>
        <dbReference type="ARBA" id="ARBA00023136"/>
    </source>
</evidence>
<dbReference type="InterPro" id="IPR005378">
    <property type="entry name" value="Vps35"/>
</dbReference>
<dbReference type="InterPro" id="IPR042491">
    <property type="entry name" value="Vps35_C"/>
</dbReference>
<gene>
    <name evidence="7" type="ORF">AKO1_003862</name>
</gene>
<comment type="caution">
    <text evidence="7">The sequence shown here is derived from an EMBL/GenBank/DDBJ whole genome shotgun (WGS) entry which is preliminary data.</text>
</comment>
<comment type="function">
    <text evidence="6">Plays a role in vesicular protein sorting.</text>
</comment>
<dbReference type="GO" id="GO:0030906">
    <property type="term" value="C:retromer, cargo-selective complex"/>
    <property type="evidence" value="ECO:0007669"/>
    <property type="project" value="InterPro"/>
</dbReference>
<keyword evidence="3 6" id="KW-0813">Transport</keyword>
<dbReference type="GO" id="GO:0006886">
    <property type="term" value="P:intracellular protein transport"/>
    <property type="evidence" value="ECO:0007669"/>
    <property type="project" value="TreeGrafter"/>
</dbReference>
<evidence type="ECO:0000256" key="4">
    <source>
        <dbReference type="ARBA" id="ARBA00022927"/>
    </source>
</evidence>
<dbReference type="Proteomes" id="UP001431209">
    <property type="component" value="Unassembled WGS sequence"/>
</dbReference>
<evidence type="ECO:0000313" key="8">
    <source>
        <dbReference type="Proteomes" id="UP001431209"/>
    </source>
</evidence>
<dbReference type="GO" id="GO:0042147">
    <property type="term" value="P:retrograde transport, endosome to Golgi"/>
    <property type="evidence" value="ECO:0007669"/>
    <property type="project" value="InterPro"/>
</dbReference>
<comment type="similarity">
    <text evidence="2 6">Belongs to the VPS35 family.</text>
</comment>
<dbReference type="PANTHER" id="PTHR11099">
    <property type="entry name" value="VACUOLAR SORTING PROTEIN 35"/>
    <property type="match status" value="1"/>
</dbReference>
<dbReference type="GO" id="GO:0005770">
    <property type="term" value="C:late endosome"/>
    <property type="evidence" value="ECO:0007669"/>
    <property type="project" value="TreeGrafter"/>
</dbReference>
<organism evidence="7 8">
    <name type="scientific">Acrasis kona</name>
    <dbReference type="NCBI Taxonomy" id="1008807"/>
    <lineage>
        <taxon>Eukaryota</taxon>
        <taxon>Discoba</taxon>
        <taxon>Heterolobosea</taxon>
        <taxon>Tetramitia</taxon>
        <taxon>Eutetramitia</taxon>
        <taxon>Acrasidae</taxon>
        <taxon>Acrasis</taxon>
    </lineage>
</organism>
<accession>A0AAW2ZHG8</accession>
<dbReference type="PIRSF" id="PIRSF009375">
    <property type="entry name" value="Retromer_Vps35"/>
    <property type="match status" value="1"/>
</dbReference>